<gene>
    <name evidence="3" type="ORF">SAMN04244553_1929</name>
</gene>
<keyword evidence="4" id="KW-1185">Reference proteome</keyword>
<evidence type="ECO:0000259" key="2">
    <source>
        <dbReference type="Pfam" id="PF18476"/>
    </source>
</evidence>
<evidence type="ECO:0000313" key="3">
    <source>
        <dbReference type="EMBL" id="SNY80367.1"/>
    </source>
</evidence>
<sequence length="443" mass="50058">MNENAPDPSQQRRFTDDFSAWLDESEKNPERFFKEATIVLDANILLELYRLASATREEILELLDEVQSRIWIPHQVGLEYSRNRKRVVFDRQSDFSAAEKELRKSAQDAIDSLNKKALIFSEFRERRRTNREWSLAESGADEKGIRDSLKKVWDGVINELKTLDREVGFSAQDLADDGVLKKLDDILSGRTGPAYSSADLRKHVEFAVAFRYPNLIPPGYADVGRKDTDLGRAGDYLVWRQLLDRFSTLPADKSRDVLFVTGDSKEDWWVLNQSNKVAGPRPELLDEFKREVGAEVHIASLEEFMEGARKYLGVKLSDGAISEVQQQEEAEVRLTATSLPSESFRQLAESMVLPSESFRKMAESMVLPSESLRKAAESMVLPSESFRKMAESMVLPSETLRKMRQAADYSSSGRGNADNEDEDVEEGQAEGEAQDPDPDNGSA</sequence>
<dbReference type="RefSeq" id="WP_143861380.1">
    <property type="nucleotide sequence ID" value="NZ_OBEG01000002.1"/>
</dbReference>
<dbReference type="EMBL" id="OBEG01000002">
    <property type="protein sequence ID" value="SNY80367.1"/>
    <property type="molecule type" value="Genomic_DNA"/>
</dbReference>
<dbReference type="Pfam" id="PF18476">
    <property type="entry name" value="PIN_8"/>
    <property type="match status" value="1"/>
</dbReference>
<proteinExistence type="predicted"/>
<dbReference type="Proteomes" id="UP000219565">
    <property type="component" value="Unassembled WGS sequence"/>
</dbReference>
<dbReference type="AlphaFoldDB" id="A0A285L8I3"/>
<name>A0A285L8I3_9NOCA</name>
<evidence type="ECO:0000256" key="1">
    <source>
        <dbReference type="SAM" id="MobiDB-lite"/>
    </source>
</evidence>
<feature type="domain" description="PIN like" evidence="2">
    <location>
        <begin position="38"/>
        <end position="284"/>
    </location>
</feature>
<reference evidence="3 4" key="1">
    <citation type="submission" date="2017-09" db="EMBL/GenBank/DDBJ databases">
        <authorList>
            <person name="Ehlers B."/>
            <person name="Leendertz F.H."/>
        </authorList>
    </citation>
    <scope>NUCLEOTIDE SEQUENCE [LARGE SCALE GENOMIC DNA]</scope>
    <source>
        <strain evidence="3 4">DSM 45537</strain>
    </source>
</reference>
<feature type="compositionally biased region" description="Acidic residues" evidence="1">
    <location>
        <begin position="418"/>
        <end position="443"/>
    </location>
</feature>
<evidence type="ECO:0000313" key="4">
    <source>
        <dbReference type="Proteomes" id="UP000219565"/>
    </source>
</evidence>
<dbReference type="InterPro" id="IPR041578">
    <property type="entry name" value="PIN_8"/>
</dbReference>
<organism evidence="3 4">
    <name type="scientific">Nocardia amikacinitolerans</name>
    <dbReference type="NCBI Taxonomy" id="756689"/>
    <lineage>
        <taxon>Bacteria</taxon>
        <taxon>Bacillati</taxon>
        <taxon>Actinomycetota</taxon>
        <taxon>Actinomycetes</taxon>
        <taxon>Mycobacteriales</taxon>
        <taxon>Nocardiaceae</taxon>
        <taxon>Nocardia</taxon>
    </lineage>
</organism>
<dbReference type="OrthoDB" id="9182727at2"/>
<accession>A0A285L8I3</accession>
<feature type="region of interest" description="Disordered" evidence="1">
    <location>
        <begin position="396"/>
        <end position="443"/>
    </location>
</feature>
<protein>
    <recommendedName>
        <fullName evidence="2">PIN like domain-containing protein</fullName>
    </recommendedName>
</protein>